<name>A0A4Y2X9Z8_ARAVE</name>
<sequence length="188" mass="21226">MGNFLPNLVIIVVVLNVLFGEFIDGCRDVHAFGTGRKQIPSSSVEDVAIAVVEASSLSPHGSASVPVFSRVLDMPYSTVRRILRRILNFYPYKIKSVHLLQDGDSEVRTTFALEFLARMVVDVTWPWNILWSDDSQFCINGHVNILNCRIWVAENPHSIQEHPLHPGKVTLWCGFTATFINGPYFLKR</sequence>
<evidence type="ECO:0008006" key="4">
    <source>
        <dbReference type="Google" id="ProtNLM"/>
    </source>
</evidence>
<evidence type="ECO:0000313" key="2">
    <source>
        <dbReference type="EMBL" id="GBO46443.1"/>
    </source>
</evidence>
<dbReference type="OrthoDB" id="9971063at2759"/>
<dbReference type="Proteomes" id="UP000499080">
    <property type="component" value="Unassembled WGS sequence"/>
</dbReference>
<organism evidence="2 3">
    <name type="scientific">Araneus ventricosus</name>
    <name type="common">Orbweaver spider</name>
    <name type="synonym">Epeira ventricosa</name>
    <dbReference type="NCBI Taxonomy" id="182803"/>
    <lineage>
        <taxon>Eukaryota</taxon>
        <taxon>Metazoa</taxon>
        <taxon>Ecdysozoa</taxon>
        <taxon>Arthropoda</taxon>
        <taxon>Chelicerata</taxon>
        <taxon>Arachnida</taxon>
        <taxon>Araneae</taxon>
        <taxon>Araneomorphae</taxon>
        <taxon>Entelegynae</taxon>
        <taxon>Araneoidea</taxon>
        <taxon>Araneidae</taxon>
        <taxon>Araneus</taxon>
    </lineage>
</organism>
<feature type="chain" id="PRO_5021221302" description="Transposase Tc1-like domain-containing protein" evidence="1">
    <location>
        <begin position="21"/>
        <end position="188"/>
    </location>
</feature>
<dbReference type="EMBL" id="BGPR01074113">
    <property type="protein sequence ID" value="GBO46443.1"/>
    <property type="molecule type" value="Genomic_DNA"/>
</dbReference>
<proteinExistence type="predicted"/>
<dbReference type="PANTHER" id="PTHR47326:SF1">
    <property type="entry name" value="HTH PSQ-TYPE DOMAIN-CONTAINING PROTEIN"/>
    <property type="match status" value="1"/>
</dbReference>
<dbReference type="InterPro" id="IPR036397">
    <property type="entry name" value="RNaseH_sf"/>
</dbReference>
<evidence type="ECO:0000313" key="3">
    <source>
        <dbReference type="Proteomes" id="UP000499080"/>
    </source>
</evidence>
<gene>
    <name evidence="2" type="ORF">AVEN_262981_1</name>
</gene>
<dbReference type="AlphaFoldDB" id="A0A4Y2X9Z8"/>
<keyword evidence="3" id="KW-1185">Reference proteome</keyword>
<keyword evidence="1" id="KW-0732">Signal</keyword>
<dbReference type="GO" id="GO:0003676">
    <property type="term" value="F:nucleic acid binding"/>
    <property type="evidence" value="ECO:0007669"/>
    <property type="project" value="InterPro"/>
</dbReference>
<comment type="caution">
    <text evidence="2">The sequence shown here is derived from an EMBL/GenBank/DDBJ whole genome shotgun (WGS) entry which is preliminary data.</text>
</comment>
<accession>A0A4Y2X9Z8</accession>
<reference evidence="2 3" key="1">
    <citation type="journal article" date="2019" name="Sci. Rep.">
        <title>Orb-weaving spider Araneus ventricosus genome elucidates the spidroin gene catalogue.</title>
        <authorList>
            <person name="Kono N."/>
            <person name="Nakamura H."/>
            <person name="Ohtoshi R."/>
            <person name="Moran D.A.P."/>
            <person name="Shinohara A."/>
            <person name="Yoshida Y."/>
            <person name="Fujiwara M."/>
            <person name="Mori M."/>
            <person name="Tomita M."/>
            <person name="Arakawa K."/>
        </authorList>
    </citation>
    <scope>NUCLEOTIDE SEQUENCE [LARGE SCALE GENOMIC DNA]</scope>
</reference>
<dbReference type="PANTHER" id="PTHR47326">
    <property type="entry name" value="TRANSPOSABLE ELEMENT TC3 TRANSPOSASE-LIKE PROTEIN"/>
    <property type="match status" value="1"/>
</dbReference>
<feature type="signal peptide" evidence="1">
    <location>
        <begin position="1"/>
        <end position="20"/>
    </location>
</feature>
<protein>
    <recommendedName>
        <fullName evidence="4">Transposase Tc1-like domain-containing protein</fullName>
    </recommendedName>
</protein>
<evidence type="ECO:0000256" key="1">
    <source>
        <dbReference type="SAM" id="SignalP"/>
    </source>
</evidence>
<dbReference type="Gene3D" id="3.30.420.10">
    <property type="entry name" value="Ribonuclease H-like superfamily/Ribonuclease H"/>
    <property type="match status" value="1"/>
</dbReference>